<dbReference type="GO" id="GO:0006020">
    <property type="term" value="P:inositol metabolic process"/>
    <property type="evidence" value="ECO:0007669"/>
    <property type="project" value="TreeGrafter"/>
</dbReference>
<dbReference type="Proteomes" id="UP000321249">
    <property type="component" value="Unassembled WGS sequence"/>
</dbReference>
<organism evidence="3 4">
    <name type="scientific">Allosphingosinicella ginsenosidimutans</name>
    <dbReference type="NCBI Taxonomy" id="1176539"/>
    <lineage>
        <taxon>Bacteria</taxon>
        <taxon>Pseudomonadati</taxon>
        <taxon>Pseudomonadota</taxon>
        <taxon>Alphaproteobacteria</taxon>
        <taxon>Sphingomonadales</taxon>
        <taxon>Sphingomonadaceae</taxon>
        <taxon>Allosphingosinicella</taxon>
    </lineage>
</organism>
<dbReference type="GO" id="GO:0046872">
    <property type="term" value="F:metal ion binding"/>
    <property type="evidence" value="ECO:0007669"/>
    <property type="project" value="UniProtKB-KW"/>
</dbReference>
<dbReference type="GO" id="GO:0008934">
    <property type="term" value="F:inositol monophosphate 1-phosphatase activity"/>
    <property type="evidence" value="ECO:0007669"/>
    <property type="project" value="TreeGrafter"/>
</dbReference>
<feature type="binding site" evidence="2">
    <location>
        <position position="65"/>
    </location>
    <ligand>
        <name>Mg(2+)</name>
        <dbReference type="ChEBI" id="CHEBI:18420"/>
        <label>1</label>
        <note>catalytic</note>
    </ligand>
</feature>
<dbReference type="PANTHER" id="PTHR20854">
    <property type="entry name" value="INOSITOL MONOPHOSPHATASE"/>
    <property type="match status" value="1"/>
</dbReference>
<dbReference type="GO" id="GO:0007165">
    <property type="term" value="P:signal transduction"/>
    <property type="evidence" value="ECO:0007669"/>
    <property type="project" value="TreeGrafter"/>
</dbReference>
<proteinExistence type="inferred from homology"/>
<dbReference type="Gene3D" id="3.30.540.10">
    <property type="entry name" value="Fructose-1,6-Bisphosphatase, subunit A, domain 1"/>
    <property type="match status" value="1"/>
</dbReference>
<comment type="cofactor">
    <cofactor evidence="2">
        <name>Mg(2+)</name>
        <dbReference type="ChEBI" id="CHEBI:18420"/>
    </cofactor>
</comment>
<dbReference type="PANTHER" id="PTHR20854:SF4">
    <property type="entry name" value="INOSITOL-1-MONOPHOSPHATASE-RELATED"/>
    <property type="match status" value="1"/>
</dbReference>
<dbReference type="SUPFAM" id="SSF56655">
    <property type="entry name" value="Carbohydrate phosphatase"/>
    <property type="match status" value="1"/>
</dbReference>
<gene>
    <name evidence="3" type="ORF">FRZ32_02570</name>
</gene>
<evidence type="ECO:0000313" key="3">
    <source>
        <dbReference type="EMBL" id="TXC62638.1"/>
    </source>
</evidence>
<dbReference type="Pfam" id="PF00459">
    <property type="entry name" value="Inositol_P"/>
    <property type="match status" value="1"/>
</dbReference>
<keyword evidence="2" id="KW-0479">Metal-binding</keyword>
<feature type="binding site" evidence="2">
    <location>
        <position position="83"/>
    </location>
    <ligand>
        <name>Mg(2+)</name>
        <dbReference type="ChEBI" id="CHEBI:18420"/>
        <label>1</label>
        <note>catalytic</note>
    </ligand>
</feature>
<dbReference type="PRINTS" id="PR00377">
    <property type="entry name" value="IMPHPHTASES"/>
</dbReference>
<dbReference type="AlphaFoldDB" id="A0A5C6TSH0"/>
<sequence length="240" mass="25933">MSDAAALLDGVRGLVADSLPEVLARRRAVRWKADGSPVTEADILLESRIADWLAARLPGLTLIGEEGYAGGPAPAEGWVAILDPIDGTENFCSGLKLWGTSLSLWEGRAHRGSLLMLPELGDHLASGDRFEPFQSRIAGFSSSWSAAIGTGLAETPEGRIFGCAVFNLYNVVRGTLARFTNPKGARSWDLAAGLMLALEHGCAVTVDGEEYDGSFLEPDRRYRIDIQHRHDLHPRQRAVG</sequence>
<comment type="caution">
    <text evidence="3">The sequence shown here is derived from an EMBL/GenBank/DDBJ whole genome shotgun (WGS) entry which is preliminary data.</text>
</comment>
<keyword evidence="4" id="KW-1185">Reference proteome</keyword>
<feature type="binding site" evidence="2">
    <location>
        <position position="86"/>
    </location>
    <ligand>
        <name>Mg(2+)</name>
        <dbReference type="ChEBI" id="CHEBI:18420"/>
        <label>1</label>
        <note>catalytic</note>
    </ligand>
</feature>
<dbReference type="RefSeq" id="WP_147042026.1">
    <property type="nucleotide sequence ID" value="NZ_BAABIR010000002.1"/>
</dbReference>
<keyword evidence="2" id="KW-0460">Magnesium</keyword>
<comment type="similarity">
    <text evidence="1">Belongs to the inositol monophosphatase superfamily.</text>
</comment>
<evidence type="ECO:0000256" key="1">
    <source>
        <dbReference type="ARBA" id="ARBA00009759"/>
    </source>
</evidence>
<dbReference type="Gene3D" id="3.40.190.80">
    <property type="match status" value="1"/>
</dbReference>
<protein>
    <submittedName>
        <fullName evidence="3">Inositol monophosphatase</fullName>
    </submittedName>
</protein>
<accession>A0A5C6TSH0</accession>
<evidence type="ECO:0000256" key="2">
    <source>
        <dbReference type="PIRSR" id="PIRSR600760-2"/>
    </source>
</evidence>
<feature type="binding site" evidence="2">
    <location>
        <position position="85"/>
    </location>
    <ligand>
        <name>Mg(2+)</name>
        <dbReference type="ChEBI" id="CHEBI:18420"/>
        <label>1</label>
        <note>catalytic</note>
    </ligand>
</feature>
<evidence type="ECO:0000313" key="4">
    <source>
        <dbReference type="Proteomes" id="UP000321249"/>
    </source>
</evidence>
<dbReference type="EMBL" id="VOQQ01000001">
    <property type="protein sequence ID" value="TXC62638.1"/>
    <property type="molecule type" value="Genomic_DNA"/>
</dbReference>
<name>A0A5C6TSH0_9SPHN</name>
<dbReference type="OrthoDB" id="7876138at2"/>
<dbReference type="InterPro" id="IPR000760">
    <property type="entry name" value="Inositol_monophosphatase-like"/>
</dbReference>
<reference evidence="3 4" key="1">
    <citation type="journal article" date="2015" name="J. Microbiol.">
        <title>Sphingosinicella ginsenosidimutans sp. nov., with ginsenoside converting activity.</title>
        <authorList>
            <person name="Kim J.K."/>
            <person name="Kang M.S."/>
            <person name="Park S.C."/>
            <person name="Kim K.M."/>
            <person name="Choi K."/>
            <person name="Yoon M.H."/>
            <person name="Im W.T."/>
        </authorList>
    </citation>
    <scope>NUCLEOTIDE SEQUENCE [LARGE SCALE GENOMIC DNA]</scope>
    <source>
        <strain evidence="3 4">BS-11</strain>
    </source>
</reference>